<feature type="transmembrane region" description="Helical" evidence="1">
    <location>
        <begin position="38"/>
        <end position="56"/>
    </location>
</feature>
<keyword evidence="1" id="KW-0472">Membrane</keyword>
<feature type="transmembrane region" description="Helical" evidence="1">
    <location>
        <begin position="6"/>
        <end position="26"/>
    </location>
</feature>
<keyword evidence="1" id="KW-0812">Transmembrane</keyword>
<gene>
    <name evidence="2" type="ORF">LY79DRAFT_688827</name>
</gene>
<evidence type="ECO:0000313" key="3">
    <source>
        <dbReference type="Proteomes" id="UP001230504"/>
    </source>
</evidence>
<dbReference type="GeneID" id="85448942"/>
<accession>A0AAD8V4T6</accession>
<dbReference type="AlphaFoldDB" id="A0AAD8V4T6"/>
<name>A0AAD8V4T6_9PEZI</name>
<organism evidence="2 3">
    <name type="scientific">Colletotrichum navitas</name>
    <dbReference type="NCBI Taxonomy" id="681940"/>
    <lineage>
        <taxon>Eukaryota</taxon>
        <taxon>Fungi</taxon>
        <taxon>Dikarya</taxon>
        <taxon>Ascomycota</taxon>
        <taxon>Pezizomycotina</taxon>
        <taxon>Sordariomycetes</taxon>
        <taxon>Hypocreomycetidae</taxon>
        <taxon>Glomerellales</taxon>
        <taxon>Glomerellaceae</taxon>
        <taxon>Colletotrichum</taxon>
        <taxon>Colletotrichum graminicola species complex</taxon>
    </lineage>
</organism>
<proteinExistence type="predicted"/>
<dbReference type="RefSeq" id="XP_060413077.1">
    <property type="nucleotide sequence ID" value="XM_060564702.1"/>
</dbReference>
<sequence>MFSLAVRFGLGLVFSFIVLLYISTSVRLWRLGSPHPPLLIFLFFPSFFLFFFSGRLQCRFSPPPPPKNADMIGTSTPAFFVDTENQKSLGFLVPGSSGLLGSPYPTPPSLLFGQMARYVAIVSLGTLAHHCAQKTDIPPIHCFGKSISVLSLFFSFFHFYRINTRLILESSGPRGLPPRICTQRLSHPTSANIPSAGSKILFRIPAARIPYPSLPCAEDTTNQ</sequence>
<keyword evidence="3" id="KW-1185">Reference proteome</keyword>
<dbReference type="Proteomes" id="UP001230504">
    <property type="component" value="Unassembled WGS sequence"/>
</dbReference>
<protein>
    <submittedName>
        <fullName evidence="2">Uncharacterized protein</fullName>
    </submittedName>
</protein>
<keyword evidence="1" id="KW-1133">Transmembrane helix</keyword>
<reference evidence="2" key="1">
    <citation type="submission" date="2021-06" db="EMBL/GenBank/DDBJ databases">
        <title>Comparative genomics, transcriptomics and evolutionary studies reveal genomic signatures of adaptation to plant cell wall in hemibiotrophic fungi.</title>
        <authorList>
            <consortium name="DOE Joint Genome Institute"/>
            <person name="Baroncelli R."/>
            <person name="Diaz J.F."/>
            <person name="Benocci T."/>
            <person name="Peng M."/>
            <person name="Battaglia E."/>
            <person name="Haridas S."/>
            <person name="Andreopoulos W."/>
            <person name="Labutti K."/>
            <person name="Pangilinan J."/>
            <person name="Floch G.L."/>
            <person name="Makela M.R."/>
            <person name="Henrissat B."/>
            <person name="Grigoriev I.V."/>
            <person name="Crouch J.A."/>
            <person name="De Vries R.P."/>
            <person name="Sukno S.A."/>
            <person name="Thon M.R."/>
        </authorList>
    </citation>
    <scope>NUCLEOTIDE SEQUENCE</scope>
    <source>
        <strain evidence="2">CBS 125086</strain>
    </source>
</reference>
<comment type="caution">
    <text evidence="2">The sequence shown here is derived from an EMBL/GenBank/DDBJ whole genome shotgun (WGS) entry which is preliminary data.</text>
</comment>
<dbReference type="EMBL" id="JAHLJV010000038">
    <property type="protein sequence ID" value="KAK1586119.1"/>
    <property type="molecule type" value="Genomic_DNA"/>
</dbReference>
<evidence type="ECO:0000313" key="2">
    <source>
        <dbReference type="EMBL" id="KAK1586119.1"/>
    </source>
</evidence>
<evidence type="ECO:0000256" key="1">
    <source>
        <dbReference type="SAM" id="Phobius"/>
    </source>
</evidence>